<comment type="caution">
    <text evidence="3">The sequence shown here is derived from an EMBL/GenBank/DDBJ whole genome shotgun (WGS) entry which is preliminary data.</text>
</comment>
<protein>
    <recommendedName>
        <fullName evidence="2">CoA-binding domain-containing protein</fullName>
    </recommendedName>
</protein>
<name>A0A9W6QQG0_9PSEU</name>
<dbReference type="PANTHER" id="PTHR33303:SF2">
    <property type="entry name" value="COA-BINDING DOMAIN-CONTAINING PROTEIN"/>
    <property type="match status" value="1"/>
</dbReference>
<feature type="domain" description="CoA-binding" evidence="2">
    <location>
        <begin position="45"/>
        <end position="138"/>
    </location>
</feature>
<dbReference type="Pfam" id="PF13380">
    <property type="entry name" value="CoA_binding_2"/>
    <property type="match status" value="1"/>
</dbReference>
<evidence type="ECO:0000259" key="2">
    <source>
        <dbReference type="SMART" id="SM00881"/>
    </source>
</evidence>
<sequence length="171" mass="18356">MSATRRRRLTADKVTPHRAATGDTGDVHRTEIDPIWQDLAVLERLVRESRTIAVVGLSADERRPSHGVASYLVASGLTLFPVNPALTEWQGLRAYPSLADVPGPIDVVDVFRRPEHAVAVAHEAVAVGAGALWLQLGVISQEAAEVAAAGGLDVVVDRCFAVEHREVVGWS</sequence>
<dbReference type="SUPFAM" id="SSF51735">
    <property type="entry name" value="NAD(P)-binding Rossmann-fold domains"/>
    <property type="match status" value="1"/>
</dbReference>
<dbReference type="PANTHER" id="PTHR33303">
    <property type="entry name" value="CYTOPLASMIC PROTEIN-RELATED"/>
    <property type="match status" value="1"/>
</dbReference>
<dbReference type="Gene3D" id="3.40.50.720">
    <property type="entry name" value="NAD(P)-binding Rossmann-like Domain"/>
    <property type="match status" value="1"/>
</dbReference>
<evidence type="ECO:0000313" key="4">
    <source>
        <dbReference type="Proteomes" id="UP001165042"/>
    </source>
</evidence>
<proteinExistence type="predicted"/>
<gene>
    <name evidence="3" type="ORF">Aglo03_35550</name>
</gene>
<keyword evidence="4" id="KW-1185">Reference proteome</keyword>
<dbReference type="Proteomes" id="UP001165042">
    <property type="component" value="Unassembled WGS sequence"/>
</dbReference>
<reference evidence="3" key="1">
    <citation type="submission" date="2023-02" db="EMBL/GenBank/DDBJ databases">
        <title>Actinokineospora globicatena NBRC 15670.</title>
        <authorList>
            <person name="Ichikawa N."/>
            <person name="Sato H."/>
            <person name="Tonouchi N."/>
        </authorList>
    </citation>
    <scope>NUCLEOTIDE SEQUENCE</scope>
    <source>
        <strain evidence="3">NBRC 15670</strain>
    </source>
</reference>
<accession>A0A9W6QQG0</accession>
<dbReference type="EMBL" id="BSSD01000005">
    <property type="protein sequence ID" value="GLW92739.1"/>
    <property type="molecule type" value="Genomic_DNA"/>
</dbReference>
<dbReference type="InterPro" id="IPR036291">
    <property type="entry name" value="NAD(P)-bd_dom_sf"/>
</dbReference>
<organism evidence="3 4">
    <name type="scientific">Actinokineospora globicatena</name>
    <dbReference type="NCBI Taxonomy" id="103729"/>
    <lineage>
        <taxon>Bacteria</taxon>
        <taxon>Bacillati</taxon>
        <taxon>Actinomycetota</taxon>
        <taxon>Actinomycetes</taxon>
        <taxon>Pseudonocardiales</taxon>
        <taxon>Pseudonocardiaceae</taxon>
        <taxon>Actinokineospora</taxon>
    </lineage>
</organism>
<dbReference type="SMART" id="SM00881">
    <property type="entry name" value="CoA_binding"/>
    <property type="match status" value="1"/>
</dbReference>
<evidence type="ECO:0000256" key="1">
    <source>
        <dbReference type="SAM" id="MobiDB-lite"/>
    </source>
</evidence>
<dbReference type="AlphaFoldDB" id="A0A9W6QQG0"/>
<feature type="region of interest" description="Disordered" evidence="1">
    <location>
        <begin position="1"/>
        <end position="26"/>
    </location>
</feature>
<evidence type="ECO:0000313" key="3">
    <source>
        <dbReference type="EMBL" id="GLW92739.1"/>
    </source>
</evidence>
<dbReference type="InterPro" id="IPR003781">
    <property type="entry name" value="CoA-bd"/>
</dbReference>